<sequence length="46" mass="5220">MKLDEMLTLTTEHKQMNSVEQGLDDIKSSMKVLEADLKGIKVDKEV</sequence>
<dbReference type="PaxDb" id="166486-ERS852572_01435"/>
<dbReference type="AlphaFoldDB" id="A0A173TAP4"/>
<organism evidence="1 2">
    <name type="scientific">Roseburia intestinalis</name>
    <dbReference type="NCBI Taxonomy" id="166486"/>
    <lineage>
        <taxon>Bacteria</taxon>
        <taxon>Bacillati</taxon>
        <taxon>Bacillota</taxon>
        <taxon>Clostridia</taxon>
        <taxon>Lachnospirales</taxon>
        <taxon>Lachnospiraceae</taxon>
        <taxon>Roseburia</taxon>
    </lineage>
</organism>
<dbReference type="EMBL" id="CYXZ01000009">
    <property type="protein sequence ID" value="CUM99560.1"/>
    <property type="molecule type" value="Genomic_DNA"/>
</dbReference>
<dbReference type="RefSeq" id="WP_242863499.1">
    <property type="nucleotide sequence ID" value="NZ_CABIYH010000009.1"/>
</dbReference>
<evidence type="ECO:0000313" key="1">
    <source>
        <dbReference type="EMBL" id="CUM99560.1"/>
    </source>
</evidence>
<evidence type="ECO:0000313" key="2">
    <source>
        <dbReference type="Proteomes" id="UP000095350"/>
    </source>
</evidence>
<gene>
    <name evidence="1" type="ORF">ERS852572_01435</name>
</gene>
<name>A0A173TAP4_9FIRM</name>
<proteinExistence type="predicted"/>
<protein>
    <submittedName>
        <fullName evidence="1">Uncharacterized protein</fullName>
    </submittedName>
</protein>
<reference evidence="1 2" key="1">
    <citation type="submission" date="2015-09" db="EMBL/GenBank/DDBJ databases">
        <authorList>
            <consortium name="Pathogen Informatics"/>
        </authorList>
    </citation>
    <scope>NUCLEOTIDE SEQUENCE [LARGE SCALE GENOMIC DNA]</scope>
    <source>
        <strain evidence="1 2">2789STDY5834960</strain>
    </source>
</reference>
<dbReference type="Proteomes" id="UP000095350">
    <property type="component" value="Unassembled WGS sequence"/>
</dbReference>
<accession>A0A173TAP4</accession>